<organism evidence="1 2">
    <name type="scientific">Niveispirillum lacus</name>
    <dbReference type="NCBI Taxonomy" id="1981099"/>
    <lineage>
        <taxon>Bacteria</taxon>
        <taxon>Pseudomonadati</taxon>
        <taxon>Pseudomonadota</taxon>
        <taxon>Alphaproteobacteria</taxon>
        <taxon>Rhodospirillales</taxon>
        <taxon>Azospirillaceae</taxon>
        <taxon>Niveispirillum</taxon>
    </lineage>
</organism>
<reference evidence="1 2" key="1">
    <citation type="submission" date="2017-07" db="EMBL/GenBank/DDBJ databases">
        <title>Niveispirillum cyanobacteriorum sp. nov., isolated from cyanobacterial aggregates in a eutrophic lake.</title>
        <authorList>
            <person name="Cai H."/>
        </authorList>
    </citation>
    <scope>NUCLEOTIDE SEQUENCE [LARGE SCALE GENOMIC DNA]</scope>
    <source>
        <strain evidence="2">TH1-14</strain>
    </source>
</reference>
<dbReference type="InterPro" id="IPR014910">
    <property type="entry name" value="YdhR"/>
</dbReference>
<dbReference type="Pfam" id="PF08803">
    <property type="entry name" value="ydhR"/>
    <property type="match status" value="1"/>
</dbReference>
<accession>A0A255Z5T2</accession>
<dbReference type="InterPro" id="IPR011008">
    <property type="entry name" value="Dimeric_a/b-barrel"/>
</dbReference>
<dbReference type="EMBL" id="NOXU01000023">
    <property type="protein sequence ID" value="OYQ36274.1"/>
    <property type="molecule type" value="Genomic_DNA"/>
</dbReference>
<proteinExistence type="predicted"/>
<dbReference type="Proteomes" id="UP000216998">
    <property type="component" value="Unassembled WGS sequence"/>
</dbReference>
<evidence type="ECO:0000313" key="2">
    <source>
        <dbReference type="Proteomes" id="UP000216998"/>
    </source>
</evidence>
<dbReference type="Gene3D" id="3.30.70.100">
    <property type="match status" value="1"/>
</dbReference>
<dbReference type="OrthoDB" id="1440627at2"/>
<comment type="caution">
    <text evidence="1">The sequence shown here is derived from an EMBL/GenBank/DDBJ whole genome shotgun (WGS) entry which is preliminary data.</text>
</comment>
<evidence type="ECO:0008006" key="3">
    <source>
        <dbReference type="Google" id="ProtNLM"/>
    </source>
</evidence>
<protein>
    <recommendedName>
        <fullName evidence="3">Monooxygenase</fullName>
    </recommendedName>
</protein>
<gene>
    <name evidence="1" type="ORF">CHU95_05695</name>
</gene>
<sequence length="106" mass="11419">MPSPSRVYLYAEFQNAAPFTEAVWKVANTMMHTVPGLLSKTWLSGIGTHSVGGFYCFDSLENAHAYATGMLADFAKGANASLTVKLFDGDVVAEASRGMNSPFYLT</sequence>
<dbReference type="AlphaFoldDB" id="A0A255Z5T2"/>
<dbReference type="SUPFAM" id="SSF54909">
    <property type="entry name" value="Dimeric alpha+beta barrel"/>
    <property type="match status" value="1"/>
</dbReference>
<evidence type="ECO:0000313" key="1">
    <source>
        <dbReference type="EMBL" id="OYQ36274.1"/>
    </source>
</evidence>
<name>A0A255Z5T2_9PROT</name>
<dbReference type="RefSeq" id="WP_094454599.1">
    <property type="nucleotide sequence ID" value="NZ_NOXU01000023.1"/>
</dbReference>
<keyword evidence="2" id="KW-1185">Reference proteome</keyword>